<proteinExistence type="inferred from homology"/>
<name>A0AA88L0C4_ARTSF</name>
<gene>
    <name evidence="4" type="ORF">QYM36_012693</name>
</gene>
<comment type="caution">
    <text evidence="4">The sequence shown here is derived from an EMBL/GenBank/DDBJ whole genome shotgun (WGS) entry which is preliminary data.</text>
</comment>
<dbReference type="Gene3D" id="3.40.50.300">
    <property type="entry name" value="P-loop containing nucleotide triphosphate hydrolases"/>
    <property type="match status" value="1"/>
</dbReference>
<dbReference type="AlphaFoldDB" id="A0AA88L0C4"/>
<dbReference type="InterPro" id="IPR000863">
    <property type="entry name" value="Sulfotransferase_dom"/>
</dbReference>
<evidence type="ECO:0000256" key="2">
    <source>
        <dbReference type="ARBA" id="ARBA00022679"/>
    </source>
</evidence>
<evidence type="ECO:0000259" key="3">
    <source>
        <dbReference type="Pfam" id="PF00685"/>
    </source>
</evidence>
<evidence type="ECO:0000313" key="5">
    <source>
        <dbReference type="Proteomes" id="UP001187531"/>
    </source>
</evidence>
<dbReference type="EMBL" id="JAVRJZ010000016">
    <property type="protein sequence ID" value="KAK2711657.1"/>
    <property type="molecule type" value="Genomic_DNA"/>
</dbReference>
<evidence type="ECO:0000256" key="1">
    <source>
        <dbReference type="ARBA" id="ARBA00005771"/>
    </source>
</evidence>
<organism evidence="4 5">
    <name type="scientific">Artemia franciscana</name>
    <name type="common">Brine shrimp</name>
    <name type="synonym">Artemia sanfranciscana</name>
    <dbReference type="NCBI Taxonomy" id="6661"/>
    <lineage>
        <taxon>Eukaryota</taxon>
        <taxon>Metazoa</taxon>
        <taxon>Ecdysozoa</taxon>
        <taxon>Arthropoda</taxon>
        <taxon>Crustacea</taxon>
        <taxon>Branchiopoda</taxon>
        <taxon>Anostraca</taxon>
        <taxon>Artemiidae</taxon>
        <taxon>Artemia</taxon>
    </lineage>
</organism>
<reference evidence="4" key="1">
    <citation type="submission" date="2023-07" db="EMBL/GenBank/DDBJ databases">
        <title>Chromosome-level genome assembly of Artemia franciscana.</title>
        <authorList>
            <person name="Jo E."/>
        </authorList>
    </citation>
    <scope>NUCLEOTIDE SEQUENCE</scope>
    <source>
        <tissue evidence="4">Whole body</tissue>
    </source>
</reference>
<dbReference type="PANTHER" id="PTHR11783">
    <property type="entry name" value="SULFOTRANSFERASE SULT"/>
    <property type="match status" value="1"/>
</dbReference>
<dbReference type="InterPro" id="IPR027417">
    <property type="entry name" value="P-loop_NTPase"/>
</dbReference>
<keyword evidence="5" id="KW-1185">Reference proteome</keyword>
<comment type="similarity">
    <text evidence="1">Belongs to the sulfotransferase 1 family.</text>
</comment>
<dbReference type="GO" id="GO:0008146">
    <property type="term" value="F:sulfotransferase activity"/>
    <property type="evidence" value="ECO:0007669"/>
    <property type="project" value="InterPro"/>
</dbReference>
<dbReference type="Proteomes" id="UP001187531">
    <property type="component" value="Unassembled WGS sequence"/>
</dbReference>
<keyword evidence="2" id="KW-0808">Transferase</keyword>
<feature type="domain" description="Sulfotransferase" evidence="3">
    <location>
        <begin position="67"/>
        <end position="314"/>
    </location>
</feature>
<protein>
    <recommendedName>
        <fullName evidence="3">Sulfotransferase domain-containing protein</fullName>
    </recommendedName>
</protein>
<dbReference type="SUPFAM" id="SSF52540">
    <property type="entry name" value="P-loop containing nucleoside triphosphate hydrolases"/>
    <property type="match status" value="1"/>
</dbReference>
<accession>A0AA88L0C4</accession>
<sequence length="321" mass="37363">MEDSVKILNSQLPENWELKQFDSSSSNLWKGFPYFYRHTEYGYMSRPGLGDPFILQSCKADFVPHSSDVNITSFPKAGTTWMQEIAYLVDHMDLEYDESPLDVRCPFLEVRLHPLPAGLDILPTLSYPRHLKWHSALDLLPSGILENSKVIHIARNPKDLCVSYYHFARMNKHFGFVGSFNDFFDCFIKGEVPFGPFWENILSFWRQRDHPNLLFITYEELQDNLERSISKVGEFLGRELTVDQIADIASRVTFDAMSTNPLVNHSHWDKLGLRVSTEATFFRKGKVGDWMEHFSEEQNEIMNRWIEVKSADTGLKFQYTL</sequence>
<evidence type="ECO:0000313" key="4">
    <source>
        <dbReference type="EMBL" id="KAK2711657.1"/>
    </source>
</evidence>
<dbReference type="Pfam" id="PF00685">
    <property type="entry name" value="Sulfotransfer_1"/>
    <property type="match status" value="1"/>
</dbReference>